<dbReference type="Proteomes" id="UP000198924">
    <property type="component" value="Unassembled WGS sequence"/>
</dbReference>
<dbReference type="AlphaFoldDB" id="A0A1I3W8B9"/>
<feature type="signal peptide" evidence="1">
    <location>
        <begin position="1"/>
        <end position="20"/>
    </location>
</feature>
<dbReference type="Gene3D" id="3.10.350.10">
    <property type="entry name" value="LysM domain"/>
    <property type="match status" value="1"/>
</dbReference>
<protein>
    <submittedName>
        <fullName evidence="3">Nucleoid-associated protein YgaU, contains BON and LysM domains</fullName>
    </submittedName>
</protein>
<gene>
    <name evidence="3" type="ORF">SAMN04488079_10474</name>
</gene>
<dbReference type="PANTHER" id="PTHR34700">
    <property type="entry name" value="POTASSIUM BINDING PROTEIN KBP"/>
    <property type="match status" value="1"/>
</dbReference>
<feature type="chain" id="PRO_5011583904" evidence="1">
    <location>
        <begin position="21"/>
        <end position="343"/>
    </location>
</feature>
<dbReference type="OrthoDB" id="9765158at2"/>
<dbReference type="STRING" id="45496.SAMN04488079_10474"/>
<keyword evidence="4" id="KW-1185">Reference proteome</keyword>
<feature type="domain" description="LysM" evidence="2">
    <location>
        <begin position="31"/>
        <end position="79"/>
    </location>
</feature>
<dbReference type="Pfam" id="PF01476">
    <property type="entry name" value="LysM"/>
    <property type="match status" value="1"/>
</dbReference>
<dbReference type="PROSITE" id="PS51782">
    <property type="entry name" value="LYSM"/>
    <property type="match status" value="1"/>
</dbReference>
<proteinExistence type="predicted"/>
<sequence>MIKRIAISLIFVLLSTPLLAKEVELNPDHPQRYTVKKGDTLWDISGMFLKYPWHWPDIWYVNPQIENPHLIYPGDELSLSYRDGKPVIEVNRGKRSVKLSPEVRETILDKPILTIPLSAIGPFLSKPRVVGDEVLNDAPYVVASADERLISGAGDYVYVRGIADSDSDTYSIFEGGKAYKDPDTGEVLGYEAIYLGDAERMTREDPAKVSLSYTNREIQIGDRLLEVEDEDFDLNFIPRAPDKPIAGRIISVFDGVSQIGQYQIIVLSLGKRDGLETGNVLSVYQAGETIKDSVSTDRKDTVTLPDEHAGEAMVFKLYDKVSYAIVMKATRAIHVFDKVKSAQ</sequence>
<dbReference type="RefSeq" id="WP_091711926.1">
    <property type="nucleotide sequence ID" value="NZ_FOSH01000004.1"/>
</dbReference>
<keyword evidence="1" id="KW-0732">Signal</keyword>
<organism evidence="3 4">
    <name type="scientific">Methylophaga sulfidovorans</name>
    <dbReference type="NCBI Taxonomy" id="45496"/>
    <lineage>
        <taxon>Bacteria</taxon>
        <taxon>Pseudomonadati</taxon>
        <taxon>Pseudomonadota</taxon>
        <taxon>Gammaproteobacteria</taxon>
        <taxon>Thiotrichales</taxon>
        <taxon>Piscirickettsiaceae</taxon>
        <taxon>Methylophaga</taxon>
    </lineage>
</organism>
<name>A0A1I3W8B9_9GAMM</name>
<accession>A0A1I3W8B9</accession>
<evidence type="ECO:0000313" key="4">
    <source>
        <dbReference type="Proteomes" id="UP000198924"/>
    </source>
</evidence>
<dbReference type="CDD" id="cd00118">
    <property type="entry name" value="LysM"/>
    <property type="match status" value="1"/>
</dbReference>
<dbReference type="InterPro" id="IPR018392">
    <property type="entry name" value="LysM"/>
</dbReference>
<dbReference type="InterPro" id="IPR036779">
    <property type="entry name" value="LysM_dom_sf"/>
</dbReference>
<evidence type="ECO:0000313" key="3">
    <source>
        <dbReference type="EMBL" id="SFK03519.1"/>
    </source>
</evidence>
<evidence type="ECO:0000256" key="1">
    <source>
        <dbReference type="SAM" id="SignalP"/>
    </source>
</evidence>
<evidence type="ECO:0000259" key="2">
    <source>
        <dbReference type="PROSITE" id="PS51782"/>
    </source>
</evidence>
<dbReference type="InterPro" id="IPR052196">
    <property type="entry name" value="Bact_Kbp"/>
</dbReference>
<dbReference type="SUPFAM" id="SSF54106">
    <property type="entry name" value="LysM domain"/>
    <property type="match status" value="1"/>
</dbReference>
<dbReference type="EMBL" id="FOSH01000004">
    <property type="protein sequence ID" value="SFK03519.1"/>
    <property type="molecule type" value="Genomic_DNA"/>
</dbReference>
<dbReference type="PANTHER" id="PTHR34700:SF4">
    <property type="entry name" value="PHAGE-LIKE ELEMENT PBSX PROTEIN XKDP"/>
    <property type="match status" value="1"/>
</dbReference>
<dbReference type="SMART" id="SM00257">
    <property type="entry name" value="LysM"/>
    <property type="match status" value="1"/>
</dbReference>
<reference evidence="4" key="1">
    <citation type="submission" date="2016-10" db="EMBL/GenBank/DDBJ databases">
        <authorList>
            <person name="Varghese N."/>
            <person name="Submissions S."/>
        </authorList>
    </citation>
    <scope>NUCLEOTIDE SEQUENCE [LARGE SCALE GENOMIC DNA]</scope>
    <source>
        <strain evidence="4">DSM 11578</strain>
    </source>
</reference>